<organism evidence="2 3">
    <name type="scientific">Sinanodonta woodiana</name>
    <name type="common">Chinese pond mussel</name>
    <name type="synonym">Anodonta woodiana</name>
    <dbReference type="NCBI Taxonomy" id="1069815"/>
    <lineage>
        <taxon>Eukaryota</taxon>
        <taxon>Metazoa</taxon>
        <taxon>Spiralia</taxon>
        <taxon>Lophotrochozoa</taxon>
        <taxon>Mollusca</taxon>
        <taxon>Bivalvia</taxon>
        <taxon>Autobranchia</taxon>
        <taxon>Heteroconchia</taxon>
        <taxon>Palaeoheterodonta</taxon>
        <taxon>Unionida</taxon>
        <taxon>Unionoidea</taxon>
        <taxon>Unionidae</taxon>
        <taxon>Unioninae</taxon>
        <taxon>Sinanodonta</taxon>
    </lineage>
</organism>
<dbReference type="AlphaFoldDB" id="A0ABD3VEP4"/>
<proteinExistence type="predicted"/>
<gene>
    <name evidence="2" type="ORF">ACJMK2_009707</name>
</gene>
<evidence type="ECO:0000256" key="1">
    <source>
        <dbReference type="SAM" id="MobiDB-lite"/>
    </source>
</evidence>
<name>A0ABD3VEP4_SINWO</name>
<accession>A0ABD3VEP4</accession>
<evidence type="ECO:0000313" key="3">
    <source>
        <dbReference type="Proteomes" id="UP001634394"/>
    </source>
</evidence>
<feature type="region of interest" description="Disordered" evidence="1">
    <location>
        <begin position="243"/>
        <end position="288"/>
    </location>
</feature>
<feature type="compositionally biased region" description="Polar residues" evidence="1">
    <location>
        <begin position="253"/>
        <end position="263"/>
    </location>
</feature>
<dbReference type="EMBL" id="JBJQND010000012">
    <property type="protein sequence ID" value="KAL3859488.1"/>
    <property type="molecule type" value="Genomic_DNA"/>
</dbReference>
<reference evidence="2 3" key="1">
    <citation type="submission" date="2024-11" db="EMBL/GenBank/DDBJ databases">
        <title>Chromosome-level genome assembly of the freshwater bivalve Anodonta woodiana.</title>
        <authorList>
            <person name="Chen X."/>
        </authorList>
    </citation>
    <scope>NUCLEOTIDE SEQUENCE [LARGE SCALE GENOMIC DNA]</scope>
    <source>
        <strain evidence="2">MN2024</strain>
        <tissue evidence="2">Gills</tissue>
    </source>
</reference>
<evidence type="ECO:0000313" key="2">
    <source>
        <dbReference type="EMBL" id="KAL3859488.1"/>
    </source>
</evidence>
<dbReference type="Proteomes" id="UP001634394">
    <property type="component" value="Unassembled WGS sequence"/>
</dbReference>
<sequence>AREMQKMSRVDPKPILRTFLQDLQNKLPSICGQPLRLVSKANKATLEVYQSNQTEQTVPNLTSRIQNSKTLYRGKEEMERLYSRTQVTSEISPVSRTSTSFPYTGYSTTQMEQNALHCQNLTSNNGIPSRSKVIMDKDSLFIPGGLSKLFRPDSVEIGTILHNKVSGVQDQRVPDQAMQNKPRIIPVFKPIKLAKCTPAVSNIGPGTSTGPRIVPVFTAKTVMSGAMQKLELTSNLVQRKSVLSGHRDDAKQKNSFVSSSEQKLVTKRKSTKEARSNPSKLKKQRTKENAVVEMPGIFMDKRALHSVISIADEGTELDCQL</sequence>
<keyword evidence="3" id="KW-1185">Reference proteome</keyword>
<comment type="caution">
    <text evidence="2">The sequence shown here is derived from an EMBL/GenBank/DDBJ whole genome shotgun (WGS) entry which is preliminary data.</text>
</comment>
<feature type="non-terminal residue" evidence="2">
    <location>
        <position position="1"/>
    </location>
</feature>
<protein>
    <submittedName>
        <fullName evidence="2">Uncharacterized protein</fullName>
    </submittedName>
</protein>